<sequence length="520" mass="58017">MTQPTQLIEFGSMLIQDRISEMQLQMKVNAEFSPEFKSASLSSTAPVITRDDLQSLWITEAPELELCLIAALDPLLENIHISVSRTIEESISNTKIFPRLGFTISAKRSQKVESQVHALQLVFGLCRNTHSFNSLTSRSLPPALQDPPEAHAPHDIPCVCITSINLNIRLLSSHQAQKLATASSMERRHHLKDTGPQDMSIQVEPESLCDIEESDVLGIGEYDLPGRSPVENIYSHCASLSRPHYTAKQLKAFEENSTPRLHEMLEFGLWTLFLPGAHKSVNLRIQGKDRIECLSLLMPSVFNTKYREEMKQRATLLSTVNRSLTSMLRRSKNKSIHSRLASMSSEHHGVTEELQPQISSSTLDTALWRIAQLRVSRKWSSSASAASSIPRCVPEKRFLQSDDDIILPFSSEPIAEPENENLPHETPVRQTFCQKSCIILHELLSEDSSILSVGDGYSPTQTTGTTQGPVEQPPPTSDCLLYEWSDPPEIPLSDSILTDVPLVCYDEFSMTDLPLTPTPA</sequence>
<organism evidence="2 3">
    <name type="scientific">Penicillium ucsense</name>
    <dbReference type="NCBI Taxonomy" id="2839758"/>
    <lineage>
        <taxon>Eukaryota</taxon>
        <taxon>Fungi</taxon>
        <taxon>Dikarya</taxon>
        <taxon>Ascomycota</taxon>
        <taxon>Pezizomycotina</taxon>
        <taxon>Eurotiomycetes</taxon>
        <taxon>Eurotiomycetidae</taxon>
        <taxon>Eurotiales</taxon>
        <taxon>Aspergillaceae</taxon>
        <taxon>Penicillium</taxon>
    </lineage>
</organism>
<reference evidence="2" key="1">
    <citation type="journal article" date="2020" name="Front. Microbiol.">
        <title>Gene regulatory networks of Penicillium echinulatum 2HH and Penicillium oxalicum 114-2 inferred by a computational biology approach.</title>
        <authorList>
            <person name="Lenz A.R."/>
            <person name="Galan-Vasquez E."/>
            <person name="Balbinot E."/>
            <person name="De Abreu F.P."/>
            <person name="De Oliveira N.S."/>
            <person name="Da Rosa L.O."/>
            <person name="De Avila E Silva S."/>
            <person name="Camassola M."/>
            <person name="Dillon A.J.P."/>
            <person name="Perez-Rueda E."/>
        </authorList>
    </citation>
    <scope>NUCLEOTIDE SEQUENCE</scope>
    <source>
        <strain evidence="2">S1M29</strain>
    </source>
</reference>
<feature type="region of interest" description="Disordered" evidence="1">
    <location>
        <begin position="456"/>
        <end position="475"/>
    </location>
</feature>
<feature type="compositionally biased region" description="Low complexity" evidence="1">
    <location>
        <begin position="459"/>
        <end position="470"/>
    </location>
</feature>
<comment type="caution">
    <text evidence="2">The sequence shown here is derived from an EMBL/GenBank/DDBJ whole genome shotgun (WGS) entry which is preliminary data.</text>
</comment>
<name>A0A8J8VY89_9EURO</name>
<accession>A0A8J8VY89</accession>
<dbReference type="AlphaFoldDB" id="A0A8J8VY89"/>
<evidence type="ECO:0000313" key="3">
    <source>
        <dbReference type="Proteomes" id="UP000631181"/>
    </source>
</evidence>
<gene>
    <name evidence="2" type="ORF">PECM_002434</name>
</gene>
<protein>
    <submittedName>
        <fullName evidence="2">Uncharacterized protein</fullName>
    </submittedName>
</protein>
<keyword evidence="3" id="KW-1185">Reference proteome</keyword>
<proteinExistence type="predicted"/>
<evidence type="ECO:0000256" key="1">
    <source>
        <dbReference type="SAM" id="MobiDB-lite"/>
    </source>
</evidence>
<dbReference type="EMBL" id="WIWV01000160">
    <property type="protein sequence ID" value="KAF7712648.1"/>
    <property type="molecule type" value="Genomic_DNA"/>
</dbReference>
<evidence type="ECO:0000313" key="2">
    <source>
        <dbReference type="EMBL" id="KAF7712648.1"/>
    </source>
</evidence>
<dbReference type="OrthoDB" id="4187154at2759"/>
<dbReference type="Proteomes" id="UP000631181">
    <property type="component" value="Unassembled WGS sequence"/>
</dbReference>